<dbReference type="OrthoDB" id="5419162at2759"/>
<protein>
    <submittedName>
        <fullName evidence="2">Uncharacterized protein</fullName>
    </submittedName>
</protein>
<keyword evidence="3" id="KW-1185">Reference proteome</keyword>
<feature type="compositionally biased region" description="Polar residues" evidence="1">
    <location>
        <begin position="80"/>
        <end position="91"/>
    </location>
</feature>
<evidence type="ECO:0000256" key="1">
    <source>
        <dbReference type="SAM" id="MobiDB-lite"/>
    </source>
</evidence>
<feature type="compositionally biased region" description="Polar residues" evidence="1">
    <location>
        <begin position="110"/>
        <end position="124"/>
    </location>
</feature>
<dbReference type="AlphaFoldDB" id="A0A6A6EWB4"/>
<gene>
    <name evidence="2" type="ORF">K469DRAFT_699098</name>
</gene>
<dbReference type="EMBL" id="ML994610">
    <property type="protein sequence ID" value="KAF2195505.1"/>
    <property type="molecule type" value="Genomic_DNA"/>
</dbReference>
<name>A0A6A6EWB4_9PEZI</name>
<evidence type="ECO:0000313" key="3">
    <source>
        <dbReference type="Proteomes" id="UP000800200"/>
    </source>
</evidence>
<feature type="compositionally biased region" description="Basic and acidic residues" evidence="1">
    <location>
        <begin position="63"/>
        <end position="79"/>
    </location>
</feature>
<feature type="region of interest" description="Disordered" evidence="1">
    <location>
        <begin position="1"/>
        <end position="138"/>
    </location>
</feature>
<feature type="compositionally biased region" description="Polar residues" evidence="1">
    <location>
        <begin position="24"/>
        <end position="43"/>
    </location>
</feature>
<organism evidence="2 3">
    <name type="scientific">Zopfia rhizophila CBS 207.26</name>
    <dbReference type="NCBI Taxonomy" id="1314779"/>
    <lineage>
        <taxon>Eukaryota</taxon>
        <taxon>Fungi</taxon>
        <taxon>Dikarya</taxon>
        <taxon>Ascomycota</taxon>
        <taxon>Pezizomycotina</taxon>
        <taxon>Dothideomycetes</taxon>
        <taxon>Dothideomycetes incertae sedis</taxon>
        <taxon>Zopfiaceae</taxon>
        <taxon>Zopfia</taxon>
    </lineage>
</organism>
<dbReference type="Proteomes" id="UP000800200">
    <property type="component" value="Unassembled WGS sequence"/>
</dbReference>
<proteinExistence type="predicted"/>
<reference evidence="2" key="1">
    <citation type="journal article" date="2020" name="Stud. Mycol.">
        <title>101 Dothideomycetes genomes: a test case for predicting lifestyles and emergence of pathogens.</title>
        <authorList>
            <person name="Haridas S."/>
            <person name="Albert R."/>
            <person name="Binder M."/>
            <person name="Bloem J."/>
            <person name="Labutti K."/>
            <person name="Salamov A."/>
            <person name="Andreopoulos B."/>
            <person name="Baker S."/>
            <person name="Barry K."/>
            <person name="Bills G."/>
            <person name="Bluhm B."/>
            <person name="Cannon C."/>
            <person name="Castanera R."/>
            <person name="Culley D."/>
            <person name="Daum C."/>
            <person name="Ezra D."/>
            <person name="Gonzalez J."/>
            <person name="Henrissat B."/>
            <person name="Kuo A."/>
            <person name="Liang C."/>
            <person name="Lipzen A."/>
            <person name="Lutzoni F."/>
            <person name="Magnuson J."/>
            <person name="Mondo S."/>
            <person name="Nolan M."/>
            <person name="Ohm R."/>
            <person name="Pangilinan J."/>
            <person name="Park H.-J."/>
            <person name="Ramirez L."/>
            <person name="Alfaro M."/>
            <person name="Sun H."/>
            <person name="Tritt A."/>
            <person name="Yoshinaga Y."/>
            <person name="Zwiers L.-H."/>
            <person name="Turgeon B."/>
            <person name="Goodwin S."/>
            <person name="Spatafora J."/>
            <person name="Crous P."/>
            <person name="Grigoriev I."/>
        </authorList>
    </citation>
    <scope>NUCLEOTIDE SEQUENCE</scope>
    <source>
        <strain evidence="2">CBS 207.26</strain>
    </source>
</reference>
<evidence type="ECO:0000313" key="2">
    <source>
        <dbReference type="EMBL" id="KAF2195505.1"/>
    </source>
</evidence>
<sequence>MEEEDIAAAMGFSSFGGTKRKFNDTNSPKNTSKANTSGANSTRLGVRPKITPDEASSEDSIPEFDHESALDVQPSKENDSIQPYQDPQTSRAKGKRNQDAPSGLEGFVTRGQTLEGTRSKTQAAANPAAGNDSPSATVSFGRQAISQAELNALRQGVKSTEGDTVYFLPSFVEDPWKNLEQHGR</sequence>
<accession>A0A6A6EWB4</accession>